<dbReference type="CDD" id="cd01414">
    <property type="entry name" value="SAICAR_synt_Sc"/>
    <property type="match status" value="1"/>
</dbReference>
<dbReference type="KEGG" id="ise:JBKA6_0289"/>
<dbReference type="NCBIfam" id="NF010568">
    <property type="entry name" value="PRK13961.1"/>
    <property type="match status" value="1"/>
</dbReference>
<organism evidence="10 11">
    <name type="scientific">Ichthyobacterium seriolicida</name>
    <dbReference type="NCBI Taxonomy" id="242600"/>
    <lineage>
        <taxon>Bacteria</taxon>
        <taxon>Pseudomonadati</taxon>
        <taxon>Bacteroidota</taxon>
        <taxon>Flavobacteriia</taxon>
        <taxon>Flavobacteriales</taxon>
        <taxon>Ichthyobacteriaceae</taxon>
        <taxon>Ichthyobacterium</taxon>
    </lineage>
</organism>
<dbReference type="NCBIfam" id="NF009251">
    <property type="entry name" value="PRK12607.1"/>
    <property type="match status" value="1"/>
</dbReference>
<dbReference type="Proteomes" id="UP000243197">
    <property type="component" value="Chromosome"/>
</dbReference>
<comment type="pathway">
    <text evidence="1 8">Purine metabolism; IMP biosynthesis via de novo pathway; 5-amino-1-(5-phospho-D-ribosyl)imidazole-4-carboxamide from 5-amino-1-(5-phospho-D-ribosyl)imidazole-4-carboxylate: step 1/2.</text>
</comment>
<keyword evidence="4 8" id="KW-0547">Nucleotide-binding</keyword>
<dbReference type="EC" id="6.3.2.6" evidence="8"/>
<evidence type="ECO:0000256" key="8">
    <source>
        <dbReference type="HAMAP-Rule" id="MF_00137"/>
    </source>
</evidence>
<evidence type="ECO:0000256" key="3">
    <source>
        <dbReference type="ARBA" id="ARBA00022598"/>
    </source>
</evidence>
<comment type="catalytic activity">
    <reaction evidence="7 8">
        <text>5-amino-1-(5-phospho-D-ribosyl)imidazole-4-carboxylate + L-aspartate + ATP = (2S)-2-[5-amino-1-(5-phospho-beta-D-ribosyl)imidazole-4-carboxamido]succinate + ADP + phosphate + 2 H(+)</text>
        <dbReference type="Rhea" id="RHEA:22628"/>
        <dbReference type="ChEBI" id="CHEBI:15378"/>
        <dbReference type="ChEBI" id="CHEBI:29991"/>
        <dbReference type="ChEBI" id="CHEBI:30616"/>
        <dbReference type="ChEBI" id="CHEBI:43474"/>
        <dbReference type="ChEBI" id="CHEBI:58443"/>
        <dbReference type="ChEBI" id="CHEBI:77657"/>
        <dbReference type="ChEBI" id="CHEBI:456216"/>
        <dbReference type="EC" id="6.3.2.6"/>
    </reaction>
</comment>
<evidence type="ECO:0000313" key="11">
    <source>
        <dbReference type="Proteomes" id="UP000243197"/>
    </source>
</evidence>
<dbReference type="InterPro" id="IPR018236">
    <property type="entry name" value="SAICAR_synthetase_CS"/>
</dbReference>
<keyword evidence="11" id="KW-1185">Reference proteome</keyword>
<protein>
    <recommendedName>
        <fullName evidence="8">Phosphoribosylaminoimidazole-succinocarboxamide synthase</fullName>
        <ecNumber evidence="8">6.3.2.6</ecNumber>
    </recommendedName>
    <alternativeName>
        <fullName evidence="8">SAICAR synthetase</fullName>
    </alternativeName>
</protein>
<dbReference type="Pfam" id="PF01259">
    <property type="entry name" value="SAICAR_synt"/>
    <property type="match status" value="1"/>
</dbReference>
<dbReference type="GO" id="GO:0005524">
    <property type="term" value="F:ATP binding"/>
    <property type="evidence" value="ECO:0007669"/>
    <property type="project" value="UniProtKB-KW"/>
</dbReference>
<dbReference type="InterPro" id="IPR028923">
    <property type="entry name" value="SAICAR_synt/ADE2_N"/>
</dbReference>
<dbReference type="UniPathway" id="UPA00074">
    <property type="reaction ID" value="UER00131"/>
</dbReference>
<dbReference type="EMBL" id="AP014564">
    <property type="protein sequence ID" value="BAV94302.1"/>
    <property type="molecule type" value="Genomic_DNA"/>
</dbReference>
<dbReference type="PROSITE" id="PS01058">
    <property type="entry name" value="SAICAR_SYNTHETASE_2"/>
    <property type="match status" value="1"/>
</dbReference>
<evidence type="ECO:0000256" key="1">
    <source>
        <dbReference type="ARBA" id="ARBA00004672"/>
    </source>
</evidence>
<keyword evidence="5 8" id="KW-0658">Purine biosynthesis</keyword>
<comment type="similarity">
    <text evidence="2 8">Belongs to the SAICAR synthetase family.</text>
</comment>
<reference evidence="10 11" key="1">
    <citation type="submission" date="2014-03" db="EMBL/GenBank/DDBJ databases">
        <title>complete genome sequence of Flavobacteriaceae bacterium JBKA-6.</title>
        <authorList>
            <person name="Takano T."/>
            <person name="Nakamura Y."/>
            <person name="Takuma S."/>
            <person name="Yasuike M."/>
            <person name="Matsuyama T."/>
            <person name="Sakai T."/>
            <person name="Fujiwara A."/>
            <person name="Kimoto K."/>
            <person name="Fukuda Y."/>
            <person name="Kondo H."/>
            <person name="Hirono I."/>
            <person name="Nakayasu C."/>
        </authorList>
    </citation>
    <scope>NUCLEOTIDE SEQUENCE [LARGE SCALE GENOMIC DNA]</scope>
    <source>
        <strain evidence="10 11">JBKA-6</strain>
    </source>
</reference>
<accession>A0A1J1E4Q7</accession>
<evidence type="ECO:0000256" key="4">
    <source>
        <dbReference type="ARBA" id="ARBA00022741"/>
    </source>
</evidence>
<dbReference type="GO" id="GO:0005737">
    <property type="term" value="C:cytoplasm"/>
    <property type="evidence" value="ECO:0007669"/>
    <property type="project" value="TreeGrafter"/>
</dbReference>
<dbReference type="PANTHER" id="PTHR43700">
    <property type="entry name" value="PHOSPHORIBOSYLAMINOIMIDAZOLE-SUCCINOCARBOXAMIDE SYNTHASE"/>
    <property type="match status" value="1"/>
</dbReference>
<feature type="domain" description="SAICAR synthetase/ADE2 N-terminal" evidence="9">
    <location>
        <begin position="18"/>
        <end position="256"/>
    </location>
</feature>
<dbReference type="GO" id="GO:0006189">
    <property type="term" value="P:'de novo' IMP biosynthetic process"/>
    <property type="evidence" value="ECO:0007669"/>
    <property type="project" value="UniProtKB-UniRule"/>
</dbReference>
<dbReference type="SUPFAM" id="SSF56104">
    <property type="entry name" value="SAICAR synthase-like"/>
    <property type="match status" value="1"/>
</dbReference>
<evidence type="ECO:0000313" key="10">
    <source>
        <dbReference type="EMBL" id="BAV94302.1"/>
    </source>
</evidence>
<keyword evidence="3 8" id="KW-0436">Ligase</keyword>
<dbReference type="GO" id="GO:0004639">
    <property type="term" value="F:phosphoribosylaminoimidazolesuccinocarboxamide synthase activity"/>
    <property type="evidence" value="ECO:0007669"/>
    <property type="project" value="UniProtKB-UniRule"/>
</dbReference>
<evidence type="ECO:0000259" key="9">
    <source>
        <dbReference type="Pfam" id="PF01259"/>
    </source>
</evidence>
<dbReference type="OrthoDB" id="9801549at2"/>
<dbReference type="Gene3D" id="3.30.470.20">
    <property type="entry name" value="ATP-grasp fold, B domain"/>
    <property type="match status" value="1"/>
</dbReference>
<dbReference type="AlphaFoldDB" id="A0A1J1E4Q7"/>
<dbReference type="RefSeq" id="WP_096685162.1">
    <property type="nucleotide sequence ID" value="NZ_AP014564.1"/>
</dbReference>
<dbReference type="HAMAP" id="MF_00137">
    <property type="entry name" value="SAICAR_synth"/>
    <property type="match status" value="1"/>
</dbReference>
<dbReference type="FunFam" id="3.30.200.20:FF:000199">
    <property type="entry name" value="Phosphoribosylaminoimidazole-succinocarboxamide synthase"/>
    <property type="match status" value="1"/>
</dbReference>
<evidence type="ECO:0000256" key="2">
    <source>
        <dbReference type="ARBA" id="ARBA00010190"/>
    </source>
</evidence>
<keyword evidence="6 8" id="KW-0067">ATP-binding</keyword>
<dbReference type="PANTHER" id="PTHR43700:SF1">
    <property type="entry name" value="PHOSPHORIBOSYLAMINOIMIDAZOLE-SUCCINOCARBOXAMIDE SYNTHASE"/>
    <property type="match status" value="1"/>
</dbReference>
<evidence type="ECO:0000256" key="6">
    <source>
        <dbReference type="ARBA" id="ARBA00022840"/>
    </source>
</evidence>
<gene>
    <name evidence="8" type="primary">purC</name>
    <name evidence="10" type="ORF">JBKA6_0289</name>
</gene>
<evidence type="ECO:0000256" key="5">
    <source>
        <dbReference type="ARBA" id="ARBA00022755"/>
    </source>
</evidence>
<proteinExistence type="inferred from homology"/>
<name>A0A1J1E4Q7_9FLAO</name>
<sequence>MKNTITSTDFNFLGQRSVYKGKVRDVYNINDDVLVMVVTDRLSAFDVILPKGIPYKGQVLNSIAIKFMEQTENIVPNWIIHSPDPNVIVGHLCDPFKIEMVIRGYLSGHAWRVYKSGIRKLCGVVLPEGLKENEKLPHPIITPTIKADIGQHDQDITKEDIIKNNIVSPKEWDILQEYTYSLFEKGSEIADNKNLILVDTKYEFGKNKDGKILLIDELHTADSARYFYKDEYDITQSKGGEQRQLSKEFVRQWLISKGFQGLDKQSIPDMSDDFIQIISQRYIELYEKITGEVFSKEDSNDPLTRIKENVDNFLKTI</sequence>
<dbReference type="Gene3D" id="3.30.200.20">
    <property type="entry name" value="Phosphorylase Kinase, domain 1"/>
    <property type="match status" value="1"/>
</dbReference>
<evidence type="ECO:0000256" key="7">
    <source>
        <dbReference type="ARBA" id="ARBA00048475"/>
    </source>
</evidence>